<dbReference type="KEGG" id="mmr:Mmar10_0804"/>
<protein>
    <submittedName>
        <fullName evidence="1">Uncharacterized protein</fullName>
    </submittedName>
</protein>
<dbReference type="EMBL" id="CP000449">
    <property type="protein sequence ID" value="ABI65097.1"/>
    <property type="molecule type" value="Genomic_DNA"/>
</dbReference>
<organism evidence="1 2">
    <name type="scientific">Maricaulis maris (strain MCS10)</name>
    <name type="common">Caulobacter maris</name>
    <dbReference type="NCBI Taxonomy" id="394221"/>
    <lineage>
        <taxon>Bacteria</taxon>
        <taxon>Pseudomonadati</taxon>
        <taxon>Pseudomonadota</taxon>
        <taxon>Alphaproteobacteria</taxon>
        <taxon>Maricaulales</taxon>
        <taxon>Maricaulaceae</taxon>
        <taxon>Maricaulis</taxon>
    </lineage>
</organism>
<reference evidence="1 2" key="1">
    <citation type="submission" date="2006-08" db="EMBL/GenBank/DDBJ databases">
        <title>Complete sequence of Maricaulis maris MCS10.</title>
        <authorList>
            <consortium name="US DOE Joint Genome Institute"/>
            <person name="Copeland A."/>
            <person name="Lucas S."/>
            <person name="Lapidus A."/>
            <person name="Barry K."/>
            <person name="Detter J.C."/>
            <person name="Glavina del Rio T."/>
            <person name="Hammon N."/>
            <person name="Israni S."/>
            <person name="Dalin E."/>
            <person name="Tice H."/>
            <person name="Pitluck S."/>
            <person name="Saunders E."/>
            <person name="Brettin T."/>
            <person name="Bruce D."/>
            <person name="Han C."/>
            <person name="Tapia R."/>
            <person name="Gilna P."/>
            <person name="Schmutz J."/>
            <person name="Larimer F."/>
            <person name="Land M."/>
            <person name="Hauser L."/>
            <person name="Kyrpides N."/>
            <person name="Mikhailova N."/>
            <person name="Viollier P."/>
            <person name="Stephens C."/>
            <person name="Richardson P."/>
        </authorList>
    </citation>
    <scope>NUCLEOTIDE SEQUENCE [LARGE SCALE GENOMIC DNA]</scope>
    <source>
        <strain evidence="1 2">MCS10</strain>
    </source>
</reference>
<gene>
    <name evidence="1" type="ordered locus">Mmar10_0804</name>
</gene>
<dbReference type="STRING" id="394221.Mmar10_0804"/>
<evidence type="ECO:0000313" key="2">
    <source>
        <dbReference type="Proteomes" id="UP000001964"/>
    </source>
</evidence>
<dbReference type="RefSeq" id="WP_011642744.1">
    <property type="nucleotide sequence ID" value="NC_008347.1"/>
</dbReference>
<name>Q0ARJ0_MARMM</name>
<proteinExistence type="predicted"/>
<keyword evidence="2" id="KW-1185">Reference proteome</keyword>
<dbReference type="Proteomes" id="UP000001964">
    <property type="component" value="Chromosome"/>
</dbReference>
<dbReference type="HOGENOM" id="CLU_2023934_0_0_5"/>
<evidence type="ECO:0000313" key="1">
    <source>
        <dbReference type="EMBL" id="ABI65097.1"/>
    </source>
</evidence>
<sequence>MRFRWLVGIGLVLVLAGALMWGNSILLMFASMDREPTPALFASAETLSAEHVEAVIAARYPIGLERADLVARLEADGFSIAAPGRANMVWDSGVCLTMIAVDWIEAEGRLTEIGSRLDWGCP</sequence>
<dbReference type="AlphaFoldDB" id="Q0ARJ0"/>
<accession>Q0ARJ0</accession>